<dbReference type="RefSeq" id="WP_214056030.1">
    <property type="nucleotide sequence ID" value="NZ_BAAAHS010000050.1"/>
</dbReference>
<protein>
    <recommendedName>
        <fullName evidence="1">AtuA-like ferredoxin-fold domain-containing protein</fullName>
    </recommendedName>
</protein>
<dbReference type="EMBL" id="CP075371">
    <property type="protein sequence ID" value="QVT80489.1"/>
    <property type="molecule type" value="Genomic_DNA"/>
</dbReference>
<reference evidence="2 3" key="1">
    <citation type="submission" date="2021-05" db="EMBL/GenBank/DDBJ databases">
        <title>Complete genome of Nocardioides aquaticus KCTC 9944T isolated from meromictic and hypersaline Ekho Lake, Antarctica.</title>
        <authorList>
            <person name="Hwang K."/>
            <person name="Kim K.M."/>
            <person name="Choe H."/>
        </authorList>
    </citation>
    <scope>NUCLEOTIDE SEQUENCE [LARGE SCALE GENOMIC DNA]</scope>
    <source>
        <strain evidence="2 3">KCTC 9944</strain>
    </source>
</reference>
<dbReference type="InterPro" id="IPR056362">
    <property type="entry name" value="AtuA-like_ferredoxin_dom"/>
</dbReference>
<dbReference type="Proteomes" id="UP000679307">
    <property type="component" value="Chromosome"/>
</dbReference>
<gene>
    <name evidence="2" type="ORF">ENKNEFLB_02888</name>
</gene>
<dbReference type="Pfam" id="PF23544">
    <property type="entry name" value="AtuA_ferredoxin"/>
    <property type="match status" value="1"/>
</dbReference>
<feature type="domain" description="AtuA-like ferredoxin-fold" evidence="1">
    <location>
        <begin position="1"/>
        <end position="98"/>
    </location>
</feature>
<name>A0ABX8EJ12_9ACTN</name>
<accession>A0ABX8EJ12</accession>
<evidence type="ECO:0000313" key="2">
    <source>
        <dbReference type="EMBL" id="QVT80489.1"/>
    </source>
</evidence>
<evidence type="ECO:0000313" key="3">
    <source>
        <dbReference type="Proteomes" id="UP000679307"/>
    </source>
</evidence>
<keyword evidence="3" id="KW-1185">Reference proteome</keyword>
<organism evidence="2 3">
    <name type="scientific">Nocardioides aquaticus</name>
    <dbReference type="NCBI Taxonomy" id="160826"/>
    <lineage>
        <taxon>Bacteria</taxon>
        <taxon>Bacillati</taxon>
        <taxon>Actinomycetota</taxon>
        <taxon>Actinomycetes</taxon>
        <taxon>Propionibacteriales</taxon>
        <taxon>Nocardioidaceae</taxon>
        <taxon>Nocardioides</taxon>
    </lineage>
</organism>
<sequence>MRVDDVADVRAGDKGDTLILAVLPRDAAGWDVVRDRLTAARVAEHFGAGVRGEVLRRELPHLPGLVFRVPGVLTGGVTGAVTLDGHGKTLSYHLLALELGD</sequence>
<proteinExistence type="predicted"/>
<evidence type="ECO:0000259" key="1">
    <source>
        <dbReference type="Pfam" id="PF23544"/>
    </source>
</evidence>